<keyword evidence="5" id="KW-1185">Reference proteome</keyword>
<evidence type="ECO:0000313" key="4">
    <source>
        <dbReference type="EMBL" id="NMR19917.1"/>
    </source>
</evidence>
<feature type="transmembrane region" description="Helical" evidence="2">
    <location>
        <begin position="141"/>
        <end position="163"/>
    </location>
</feature>
<dbReference type="GO" id="GO:0004519">
    <property type="term" value="F:endonuclease activity"/>
    <property type="evidence" value="ECO:0007669"/>
    <property type="project" value="UniProtKB-KW"/>
</dbReference>
<feature type="transmembrane region" description="Helical" evidence="2">
    <location>
        <begin position="280"/>
        <end position="300"/>
    </location>
</feature>
<feature type="transmembrane region" description="Helical" evidence="2">
    <location>
        <begin position="70"/>
        <end position="92"/>
    </location>
</feature>
<dbReference type="InterPro" id="IPR051916">
    <property type="entry name" value="GPI-anchor_lipid_remodeler"/>
</dbReference>
<dbReference type="InterPro" id="IPR005135">
    <property type="entry name" value="Endo/exonuclease/phosphatase"/>
</dbReference>
<dbReference type="RefSeq" id="WP_169324285.1">
    <property type="nucleotide sequence ID" value="NZ_JABCJJ010000007.1"/>
</dbReference>
<dbReference type="GO" id="GO:0016020">
    <property type="term" value="C:membrane"/>
    <property type="evidence" value="ECO:0007669"/>
    <property type="project" value="GOC"/>
</dbReference>
<dbReference type="PANTHER" id="PTHR14859">
    <property type="entry name" value="CALCOFLUOR WHITE HYPERSENSITIVE PROTEIN PRECURSOR"/>
    <property type="match status" value="1"/>
</dbReference>
<feature type="domain" description="Endonuclease/exonuclease/phosphatase" evidence="3">
    <location>
        <begin position="486"/>
        <end position="708"/>
    </location>
</feature>
<dbReference type="EMBL" id="JABCJJ010000007">
    <property type="protein sequence ID" value="NMR19917.1"/>
    <property type="molecule type" value="Genomic_DNA"/>
</dbReference>
<feature type="transmembrane region" description="Helical" evidence="2">
    <location>
        <begin position="307"/>
        <end position="325"/>
    </location>
</feature>
<gene>
    <name evidence="4" type="ORF">HIR71_06715</name>
</gene>
<feature type="transmembrane region" description="Helical" evidence="2">
    <location>
        <begin position="32"/>
        <end position="50"/>
    </location>
</feature>
<reference evidence="4 5" key="1">
    <citation type="submission" date="2020-04" db="EMBL/GenBank/DDBJ databases">
        <title>Sequencing and Assembly of C. fimi.</title>
        <authorList>
            <person name="Ramsey A.R."/>
        </authorList>
    </citation>
    <scope>NUCLEOTIDE SEQUENCE [LARGE SCALE GENOMIC DNA]</scope>
    <source>
        <strain evidence="4 5">SB</strain>
    </source>
</reference>
<keyword evidence="2" id="KW-1133">Transmembrane helix</keyword>
<dbReference type="SUPFAM" id="SSF56219">
    <property type="entry name" value="DNase I-like"/>
    <property type="match status" value="1"/>
</dbReference>
<feature type="compositionally biased region" description="Pro residues" evidence="1">
    <location>
        <begin position="1"/>
        <end position="13"/>
    </location>
</feature>
<feature type="transmembrane region" description="Helical" evidence="2">
    <location>
        <begin position="207"/>
        <end position="228"/>
    </location>
</feature>
<keyword evidence="2" id="KW-0472">Membrane</keyword>
<feature type="compositionally biased region" description="Basic residues" evidence="1">
    <location>
        <begin position="19"/>
        <end position="28"/>
    </location>
</feature>
<sequence length="719" mass="73513">MPTTPHPFPPAPAAPADRRSRRGGRTPRTRAPYARAATVQVALLTLLTALTLELVRASGPLLDRAFSAGVVSAAVTALVTYALPGLVAAALVVVARRGSRSEPGPTGRAPDVLLGSVTPIGVGVLAVVRVAVQALDGGARVVAGLVGVAAAIAVLVLACAAVLRRPASGGGTGGLLAATGVTIGVGLQVALQSALGTWDAVWRRDVVGWGVTVVLVGAAVALALLAATAARQVEPDPAAPDAAGRPARLWALGPFLSLAAMALGNHAFATSQAAQADLTVLWLLLGIAAAAVVALVPRAADALLRRAWVPALLLPVAVGGVFWGAQPLRVVSLLVALASAPVVLATALRSPRPTGDAVAVDAARATSRPDADHGSAPAPPVGRTALTASVTGLAVILPLLAYQLDYDVPLGFPNALVMVAAAAALGVAGGVHRSPEAAERLPASSRDVVGPVAALVVLVWAVPGLVAPDATPRAAERAPGTSLRLLSWNLHYGVSGDPAVELEEVARVIEASEADVVALQEVSRGWVMGGGAEMATWLSERLGMPYVFAPAADRQFGNAILSRYALDDVVAQRLPYGDGPQWRSAVSATVELDDGSPVRLTSVHLQHRDSNTPTRLEQLDVLLRASAAAGPRAVDVPAVVAGDYNAEPGWPEIARMQDAGFESAVDVAGDPGALTFPSRAPDRRIDWVFTRGLEPADVEVLDVPFSDHLPILATLRAAR</sequence>
<dbReference type="InterPro" id="IPR036691">
    <property type="entry name" value="Endo/exonu/phosph_ase_sf"/>
</dbReference>
<evidence type="ECO:0000313" key="5">
    <source>
        <dbReference type="Proteomes" id="UP000562124"/>
    </source>
</evidence>
<evidence type="ECO:0000256" key="1">
    <source>
        <dbReference type="SAM" id="MobiDB-lite"/>
    </source>
</evidence>
<feature type="transmembrane region" description="Helical" evidence="2">
    <location>
        <begin position="175"/>
        <end position="195"/>
    </location>
</feature>
<evidence type="ECO:0000259" key="3">
    <source>
        <dbReference type="Pfam" id="PF03372"/>
    </source>
</evidence>
<feature type="transmembrane region" description="Helical" evidence="2">
    <location>
        <begin position="112"/>
        <end position="135"/>
    </location>
</feature>
<dbReference type="Proteomes" id="UP000562124">
    <property type="component" value="Unassembled WGS sequence"/>
</dbReference>
<dbReference type="Gene3D" id="3.60.10.10">
    <property type="entry name" value="Endonuclease/exonuclease/phosphatase"/>
    <property type="match status" value="1"/>
</dbReference>
<dbReference type="GO" id="GO:0006506">
    <property type="term" value="P:GPI anchor biosynthetic process"/>
    <property type="evidence" value="ECO:0007669"/>
    <property type="project" value="TreeGrafter"/>
</dbReference>
<evidence type="ECO:0000256" key="2">
    <source>
        <dbReference type="SAM" id="Phobius"/>
    </source>
</evidence>
<proteinExistence type="predicted"/>
<comment type="caution">
    <text evidence="4">The sequence shown here is derived from an EMBL/GenBank/DDBJ whole genome shotgun (WGS) entry which is preliminary data.</text>
</comment>
<protein>
    <submittedName>
        <fullName evidence="4">Endonuclease</fullName>
    </submittedName>
</protein>
<keyword evidence="4" id="KW-0378">Hydrolase</keyword>
<feature type="transmembrane region" description="Helical" evidence="2">
    <location>
        <begin position="249"/>
        <end position="268"/>
    </location>
</feature>
<dbReference type="Pfam" id="PF03372">
    <property type="entry name" value="Exo_endo_phos"/>
    <property type="match status" value="1"/>
</dbReference>
<feature type="transmembrane region" description="Helical" evidence="2">
    <location>
        <begin position="410"/>
        <end position="428"/>
    </location>
</feature>
<keyword evidence="4" id="KW-0255">Endonuclease</keyword>
<accession>A0A7Y0LX76</accession>
<name>A0A7Y0LX76_CELFI</name>
<dbReference type="PANTHER" id="PTHR14859:SF15">
    <property type="entry name" value="ENDONUCLEASE_EXONUCLEASE_PHOSPHATASE DOMAIN-CONTAINING PROTEIN"/>
    <property type="match status" value="1"/>
</dbReference>
<feature type="region of interest" description="Disordered" evidence="1">
    <location>
        <begin position="1"/>
        <end position="32"/>
    </location>
</feature>
<organism evidence="4 5">
    <name type="scientific">Cellulomonas fimi</name>
    <dbReference type="NCBI Taxonomy" id="1708"/>
    <lineage>
        <taxon>Bacteria</taxon>
        <taxon>Bacillati</taxon>
        <taxon>Actinomycetota</taxon>
        <taxon>Actinomycetes</taxon>
        <taxon>Micrococcales</taxon>
        <taxon>Cellulomonadaceae</taxon>
        <taxon>Cellulomonas</taxon>
    </lineage>
</organism>
<keyword evidence="2" id="KW-0812">Transmembrane</keyword>
<keyword evidence="4" id="KW-0540">Nuclease</keyword>
<feature type="region of interest" description="Disordered" evidence="1">
    <location>
        <begin position="360"/>
        <end position="380"/>
    </location>
</feature>
<dbReference type="AlphaFoldDB" id="A0A7Y0LX76"/>
<feature type="transmembrane region" description="Helical" evidence="2">
    <location>
        <begin position="385"/>
        <end position="404"/>
    </location>
</feature>